<dbReference type="RefSeq" id="WP_062135054.1">
    <property type="nucleotide sequence ID" value="NZ_LRBG01000038.1"/>
</dbReference>
<gene>
    <name evidence="2" type="ORF">CI15_29050</name>
</gene>
<evidence type="ECO:0000313" key="2">
    <source>
        <dbReference type="EMBL" id="KXU83157.1"/>
    </source>
</evidence>
<dbReference type="EMBL" id="LRBG01000038">
    <property type="protein sequence ID" value="KXU83157.1"/>
    <property type="molecule type" value="Genomic_DNA"/>
</dbReference>
<accession>A0A149PDN2</accession>
<protein>
    <submittedName>
        <fullName evidence="2">Uncharacterized protein</fullName>
    </submittedName>
</protein>
<dbReference type="Gene3D" id="3.20.20.80">
    <property type="entry name" value="Glycosidases"/>
    <property type="match status" value="1"/>
</dbReference>
<dbReference type="OrthoDB" id="9055650at2"/>
<proteinExistence type="predicted"/>
<comment type="caution">
    <text evidence="2">The sequence shown here is derived from an EMBL/GenBank/DDBJ whole genome shotgun (WGS) entry which is preliminary data.</text>
</comment>
<name>A0A149PDN2_9BURK</name>
<evidence type="ECO:0000256" key="1">
    <source>
        <dbReference type="SAM" id="SignalP"/>
    </source>
</evidence>
<dbReference type="InterPro" id="IPR017853">
    <property type="entry name" value="GH"/>
</dbReference>
<evidence type="ECO:0000313" key="3">
    <source>
        <dbReference type="Proteomes" id="UP000075613"/>
    </source>
</evidence>
<dbReference type="AlphaFoldDB" id="A0A149PDN2"/>
<sequence>MGTNMNRAKTRTGRRRALRTLAALATGAVAPLSTIRPALALIPDSARANARPRMMTDLIGTNGWAGSAADIEAWQAMGISWGRGTVGPGQPDRPGEPMRIDRTSSAFDHDLPSALLRNERNGIGSLLLLGYTPRWNASVPGDSNSAPVDVDVWKKYVDAVVRKYSAPPYNLRYFQIWNEAAGKLSGGLPQATFWHGPNFSQDEKRSKPYERAMQDYVERIHIPAARIIRSYRAYVVYGGWPDQGGLDNYHRWLEYRSPELKERMLDWVDYIDTHYLPVSDMETLYQQYVKNGPARGIWQTEIGNEYMKDPHYLPRYFFDFAVWALGREWDDPNKYLSMIYHWDGYEPFRLTHPGPPERTYNVSGRSLVVLRQTVGGHLASFSKPVQGGPGVAANALLSGTDLVMQVSSNAGWQNIAIGGLQALRSRAVQVDFIDAVSGEKSAAGSVASSWDNDLLNVRFKVPDQVNGAGNNPPKHLAYLVVRRVTQGVA</sequence>
<reference evidence="2 3" key="1">
    <citation type="journal article" date="2015" name="Int. J. Syst. Evol. Microbiol.">
        <title>Burkholderia monticola sp. nov., isolated from mountain soil.</title>
        <authorList>
            <person name="Baek I."/>
            <person name="Seo B."/>
            <person name="Lee I."/>
            <person name="Yi H."/>
            <person name="Chun J."/>
        </authorList>
    </citation>
    <scope>NUCLEOTIDE SEQUENCE [LARGE SCALE GENOMIC DNA]</scope>
    <source>
        <strain evidence="2 3">JC2948</strain>
    </source>
</reference>
<dbReference type="Proteomes" id="UP000075613">
    <property type="component" value="Unassembled WGS sequence"/>
</dbReference>
<dbReference type="STRING" id="1399968.CI15_29050"/>
<feature type="signal peptide" evidence="1">
    <location>
        <begin position="1"/>
        <end position="40"/>
    </location>
</feature>
<dbReference type="PROSITE" id="PS51318">
    <property type="entry name" value="TAT"/>
    <property type="match status" value="1"/>
</dbReference>
<organism evidence="2 3">
    <name type="scientific">Paraburkholderia monticola</name>
    <dbReference type="NCBI Taxonomy" id="1399968"/>
    <lineage>
        <taxon>Bacteria</taxon>
        <taxon>Pseudomonadati</taxon>
        <taxon>Pseudomonadota</taxon>
        <taxon>Betaproteobacteria</taxon>
        <taxon>Burkholderiales</taxon>
        <taxon>Burkholderiaceae</taxon>
        <taxon>Paraburkholderia</taxon>
    </lineage>
</organism>
<dbReference type="InterPro" id="IPR006311">
    <property type="entry name" value="TAT_signal"/>
</dbReference>
<keyword evidence="3" id="KW-1185">Reference proteome</keyword>
<keyword evidence="1" id="KW-0732">Signal</keyword>
<dbReference type="SUPFAM" id="SSF51445">
    <property type="entry name" value="(Trans)glycosidases"/>
    <property type="match status" value="1"/>
</dbReference>
<feature type="chain" id="PRO_5007551142" evidence="1">
    <location>
        <begin position="41"/>
        <end position="489"/>
    </location>
</feature>